<organism evidence="1 2">
    <name type="scientific">Elizabethkingia anophelis NUHP1</name>
    <dbReference type="NCBI Taxonomy" id="1338011"/>
    <lineage>
        <taxon>Bacteria</taxon>
        <taxon>Pseudomonadati</taxon>
        <taxon>Bacteroidota</taxon>
        <taxon>Flavobacteriia</taxon>
        <taxon>Flavobacteriales</taxon>
        <taxon>Weeksellaceae</taxon>
        <taxon>Elizabethkingia</taxon>
    </lineage>
</organism>
<gene>
    <name evidence="1" type="ORF">BD94_2202</name>
</gene>
<dbReference type="STRING" id="1338011.BD94_2202"/>
<accession>A0A077EEP6</accession>
<reference evidence="1" key="2">
    <citation type="journal article" date="2015" name="Genome Biol. Evol.">
        <title>Complete Genome Sequence and Transcriptomic Analysis of the Novel Pathogen Elizabethkingia anophelis in Response to Oxidative Stress.</title>
        <authorList>
            <person name="Li Y."/>
            <person name="Liu Y."/>
            <person name="Chew S.C."/>
            <person name="Tay M."/>
            <person name="Salido M.M."/>
            <person name="Teo J."/>
            <person name="Lauro F.M."/>
            <person name="Givskov M."/>
            <person name="Yang L."/>
        </authorList>
    </citation>
    <scope>NUCLEOTIDE SEQUENCE</scope>
    <source>
        <strain evidence="1">NUHP1</strain>
    </source>
</reference>
<dbReference type="AlphaFoldDB" id="A0A077EEP6"/>
<dbReference type="HOGENOM" id="CLU_1425959_0_0_10"/>
<dbReference type="eggNOG" id="ENOG5032U06">
    <property type="taxonomic scope" value="Bacteria"/>
</dbReference>
<evidence type="ECO:0000313" key="1">
    <source>
        <dbReference type="EMBL" id="AIL45977.1"/>
    </source>
</evidence>
<proteinExistence type="predicted"/>
<name>A0A077EEP6_9FLAO</name>
<dbReference type="KEGG" id="eao:BD94_2202"/>
<sequence length="190" mass="21795">MHAKSVIYLFFIFFAGIIYSQQKTVISQSVKGDLNKDGIPDLAIVKATKNNDITTYILEIYFLDKEGNKKLEVNTANAIEASQHGTGDNLENIEIVKGTLHINYSFLRGQSKHIFRYQNNRFELIGFSYGVSDGQGHITEVEFNLSTGRYIRKLSNYETGDTESEENKIVKIKPLPNLKNFEPYRSKYFY</sequence>
<reference evidence="1" key="1">
    <citation type="journal article" date="2013" name="Lancet">
        <title>First case of E anophelis outbreak in an intensive-care unit.</title>
        <authorList>
            <person name="Teo J."/>
            <person name="Tan S.Y."/>
            <person name="Tay M."/>
            <person name="Ding Y."/>
            <person name="Kjelleberg S."/>
            <person name="Givskov M."/>
            <person name="Lin R.T."/>
            <person name="Yang L."/>
        </authorList>
    </citation>
    <scope>NUCLEOTIDE SEQUENCE [LARGE SCALE GENOMIC DNA]</scope>
    <source>
        <strain evidence="1">NUHP1</strain>
    </source>
</reference>
<dbReference type="RefSeq" id="WP_024564225.1">
    <property type="nucleotide sequence ID" value="NZ_CP007547.1"/>
</dbReference>
<dbReference type="Proteomes" id="UP000028933">
    <property type="component" value="Chromosome"/>
</dbReference>
<dbReference type="EMBL" id="CP007547">
    <property type="protein sequence ID" value="AIL45977.1"/>
    <property type="molecule type" value="Genomic_DNA"/>
</dbReference>
<evidence type="ECO:0000313" key="2">
    <source>
        <dbReference type="Proteomes" id="UP000028933"/>
    </source>
</evidence>
<protein>
    <submittedName>
        <fullName evidence="1">Uncharacterized protein</fullName>
    </submittedName>
</protein>